<dbReference type="PROSITE" id="PS51257">
    <property type="entry name" value="PROKAR_LIPOPROTEIN"/>
    <property type="match status" value="1"/>
</dbReference>
<evidence type="ECO:0000313" key="4">
    <source>
        <dbReference type="Proteomes" id="UP000249524"/>
    </source>
</evidence>
<evidence type="ECO:0000256" key="2">
    <source>
        <dbReference type="SAM" id="SignalP"/>
    </source>
</evidence>
<evidence type="ECO:0000313" key="3">
    <source>
        <dbReference type="EMBL" id="RAK63417.1"/>
    </source>
</evidence>
<comment type="caution">
    <text evidence="3">The sequence shown here is derived from an EMBL/GenBank/DDBJ whole genome shotgun (WGS) entry which is preliminary data.</text>
</comment>
<feature type="chain" id="PRO_5016441850" description="S-type pyocin family protein" evidence="2">
    <location>
        <begin position="20"/>
        <end position="183"/>
    </location>
</feature>
<sequence length="183" mass="19771">MAGTRIVLLLAAAALAVTACDNGPSAVAPTQAAGTQMAETAPTGETTDATARERSQTDRRDDPVKLVDGKPMWSASRRFSAEENAQRAFARNGEAFGADTVDVFVRKAHAFVDNPPKGTLTLTRANGDRLLYDPKGNVFAVASKAGAPRTMFKPDEGMAYWEEQKAREARRQANRRSRDDDEA</sequence>
<reference evidence="3 4" key="1">
    <citation type="submission" date="2018-05" db="EMBL/GenBank/DDBJ databases">
        <authorList>
            <person name="Lanie J.A."/>
            <person name="Ng W.-L."/>
            <person name="Kazmierczak K.M."/>
            <person name="Andrzejewski T.M."/>
            <person name="Davidsen T.M."/>
            <person name="Wayne K.J."/>
            <person name="Tettelin H."/>
            <person name="Glass J.I."/>
            <person name="Rusch D."/>
            <person name="Podicherti R."/>
            <person name="Tsui H.-C.T."/>
            <person name="Winkler M.E."/>
        </authorList>
    </citation>
    <scope>NUCLEOTIDE SEQUENCE [LARGE SCALE GENOMIC DNA]</scope>
    <source>
        <strain evidence="3 4">BUT-10</strain>
    </source>
</reference>
<accession>A0A328B8Y8</accession>
<feature type="region of interest" description="Disordered" evidence="1">
    <location>
        <begin position="27"/>
        <end position="68"/>
    </location>
</feature>
<proteinExistence type="predicted"/>
<feature type="region of interest" description="Disordered" evidence="1">
    <location>
        <begin position="164"/>
        <end position="183"/>
    </location>
</feature>
<feature type="signal peptide" evidence="2">
    <location>
        <begin position="1"/>
        <end position="19"/>
    </location>
</feature>
<keyword evidence="2" id="KW-0732">Signal</keyword>
<organism evidence="3 4">
    <name type="scientific">Phenylobacterium kunshanense</name>
    <dbReference type="NCBI Taxonomy" id="1445034"/>
    <lineage>
        <taxon>Bacteria</taxon>
        <taxon>Pseudomonadati</taxon>
        <taxon>Pseudomonadota</taxon>
        <taxon>Alphaproteobacteria</taxon>
        <taxon>Caulobacterales</taxon>
        <taxon>Caulobacteraceae</taxon>
        <taxon>Phenylobacterium</taxon>
    </lineage>
</organism>
<protein>
    <recommendedName>
        <fullName evidence="5">S-type pyocin family protein</fullName>
    </recommendedName>
</protein>
<gene>
    <name evidence="3" type="ORF">DJ019_16990</name>
</gene>
<feature type="compositionally biased region" description="Polar residues" evidence="1">
    <location>
        <begin position="32"/>
        <end position="49"/>
    </location>
</feature>
<dbReference type="Proteomes" id="UP000249524">
    <property type="component" value="Unassembled WGS sequence"/>
</dbReference>
<dbReference type="AlphaFoldDB" id="A0A328B8Y8"/>
<feature type="compositionally biased region" description="Basic and acidic residues" evidence="1">
    <location>
        <begin position="50"/>
        <end position="68"/>
    </location>
</feature>
<dbReference type="OrthoDB" id="9813146at2"/>
<dbReference type="EMBL" id="QFYS01000008">
    <property type="protein sequence ID" value="RAK63417.1"/>
    <property type="molecule type" value="Genomic_DNA"/>
</dbReference>
<evidence type="ECO:0008006" key="5">
    <source>
        <dbReference type="Google" id="ProtNLM"/>
    </source>
</evidence>
<name>A0A328B8Y8_9CAUL</name>
<dbReference type="RefSeq" id="WP_111277257.1">
    <property type="nucleotide sequence ID" value="NZ_QFYS01000008.1"/>
</dbReference>
<keyword evidence="4" id="KW-1185">Reference proteome</keyword>
<evidence type="ECO:0000256" key="1">
    <source>
        <dbReference type="SAM" id="MobiDB-lite"/>
    </source>
</evidence>